<dbReference type="EMBL" id="VNHT01000026">
    <property type="protein sequence ID" value="TYP87289.1"/>
    <property type="molecule type" value="Genomic_DNA"/>
</dbReference>
<organism evidence="2 4">
    <name type="scientific">Nitrosomonas communis</name>
    <dbReference type="NCBI Taxonomy" id="44574"/>
    <lineage>
        <taxon>Bacteria</taxon>
        <taxon>Pseudomonadati</taxon>
        <taxon>Pseudomonadota</taxon>
        <taxon>Betaproteobacteria</taxon>
        <taxon>Nitrosomonadales</taxon>
        <taxon>Nitrosomonadaceae</taxon>
        <taxon>Nitrosomonas</taxon>
    </lineage>
</organism>
<reference evidence="2 4" key="2">
    <citation type="journal article" date="2016" name="Genome Announc.">
        <title>Genome Sequence of Nitrosomonas communis Strain Nm2, a Mesophilic Ammonia-Oxidizing Bacterium Isolated from Mediterranean Soil.</title>
        <authorList>
            <person name="Kozlowski J.A."/>
            <person name="Kits K.D."/>
            <person name="Stein L.Y."/>
        </authorList>
    </citation>
    <scope>NUCLEOTIDE SEQUENCE [LARGE SCALE GENOMIC DNA]</scope>
    <source>
        <strain evidence="2 4">Nm2</strain>
    </source>
</reference>
<dbReference type="Pfam" id="PF05729">
    <property type="entry name" value="NACHT"/>
    <property type="match status" value="1"/>
</dbReference>
<dbReference type="Gene3D" id="3.40.50.300">
    <property type="entry name" value="P-loop containing nucleotide triphosphate hydrolases"/>
    <property type="match status" value="1"/>
</dbReference>
<dbReference type="PANTHER" id="PTHR46844">
    <property type="entry name" value="SLR5058 PROTEIN"/>
    <property type="match status" value="1"/>
</dbReference>
<dbReference type="PROSITE" id="PS50837">
    <property type="entry name" value="NACHT"/>
    <property type="match status" value="1"/>
</dbReference>
<dbReference type="Proteomes" id="UP000324176">
    <property type="component" value="Unassembled WGS sequence"/>
</dbReference>
<dbReference type="SUPFAM" id="SSF52540">
    <property type="entry name" value="P-loop containing nucleoside triphosphate hydrolases"/>
    <property type="match status" value="1"/>
</dbReference>
<dbReference type="Pfam" id="PF22711">
    <property type="entry name" value="SNaCT5"/>
    <property type="match status" value="1"/>
</dbReference>
<dbReference type="InterPro" id="IPR055036">
    <property type="entry name" value="SNaCT5"/>
</dbReference>
<feature type="domain" description="NACHT" evidence="1">
    <location>
        <begin position="116"/>
        <end position="229"/>
    </location>
</feature>
<protein>
    <submittedName>
        <fullName evidence="3">NACHT domain-containing protein</fullName>
    </submittedName>
</protein>
<gene>
    <name evidence="2" type="ORF">AAW31_07730</name>
    <name evidence="3" type="ORF">BCL69_10269</name>
</gene>
<evidence type="ECO:0000313" key="4">
    <source>
        <dbReference type="Proteomes" id="UP000034156"/>
    </source>
</evidence>
<accession>A0A0F7KEW4</accession>
<evidence type="ECO:0000259" key="1">
    <source>
        <dbReference type="PROSITE" id="PS50837"/>
    </source>
</evidence>
<dbReference type="InterPro" id="IPR007111">
    <property type="entry name" value="NACHT_NTPase"/>
</dbReference>
<reference evidence="3 5" key="3">
    <citation type="submission" date="2019-07" db="EMBL/GenBank/DDBJ databases">
        <title>Active sludge and wastewater microbial communities from Klosterneuburg, Austria.</title>
        <authorList>
            <person name="Wagner M."/>
        </authorList>
    </citation>
    <scope>NUCLEOTIDE SEQUENCE [LARGE SCALE GENOMIC DNA]</scope>
    <source>
        <strain evidence="3 5">Nm2</strain>
    </source>
</reference>
<dbReference type="AlphaFoldDB" id="A0A0F7KEW4"/>
<dbReference type="PATRIC" id="fig|44574.3.peg.1872"/>
<dbReference type="EMBL" id="CP011451">
    <property type="protein sequence ID" value="AKH37718.1"/>
    <property type="molecule type" value="Genomic_DNA"/>
</dbReference>
<dbReference type="OrthoDB" id="6064495at2"/>
<evidence type="ECO:0000313" key="5">
    <source>
        <dbReference type="Proteomes" id="UP000324176"/>
    </source>
</evidence>
<dbReference type="InterPro" id="IPR027417">
    <property type="entry name" value="P-loop_NTPase"/>
</dbReference>
<keyword evidence="4" id="KW-1185">Reference proteome</keyword>
<dbReference type="Proteomes" id="UP000034156">
    <property type="component" value="Chromosome"/>
</dbReference>
<dbReference type="PANTHER" id="PTHR46844:SF1">
    <property type="entry name" value="SLR5058 PROTEIN"/>
    <property type="match status" value="1"/>
</dbReference>
<evidence type="ECO:0000313" key="2">
    <source>
        <dbReference type="EMBL" id="AKH37718.1"/>
    </source>
</evidence>
<evidence type="ECO:0000313" key="3">
    <source>
        <dbReference type="EMBL" id="TYP87289.1"/>
    </source>
</evidence>
<name>A0A0F7KEW4_9PROT</name>
<reference evidence="4" key="1">
    <citation type="submission" date="2015-05" db="EMBL/GenBank/DDBJ databases">
        <title>Draft genome of Nitrosomonas communis strain Nm2.</title>
        <authorList>
            <person name="Kozlowski J.A."/>
            <person name="Kits K.D."/>
            <person name="Stein L.Y."/>
        </authorList>
    </citation>
    <scope>NUCLEOTIDE SEQUENCE [LARGE SCALE GENOMIC DNA]</scope>
    <source>
        <strain evidence="4">Nm2</strain>
    </source>
</reference>
<dbReference type="RefSeq" id="WP_046849792.1">
    <property type="nucleotide sequence ID" value="NZ_CP011451.1"/>
</dbReference>
<dbReference type="KEGG" id="nco:AAW31_07730"/>
<proteinExistence type="predicted"/>
<sequence length="667" mass="78512">MNIPKLEDIDIPEPVIELVNTLLEPLAKKIKKNGRLIKEHVKYEFSIGALSQYINNSYNRHLYFNSLVFRNEQKLVDNYYLPLTLLKQENSESELNDNRESYLIDKFPYDLILKYKKILIVDHGGMGKSTILKRILLSCIREKQAIPIFIELRKLSRKKNILDFIVESTKTINDEVPKIFIRDLISTGRFLFLLDGFDEIDKDEQAGIISSINKFITTAPNNWYVMTSRNEDALFAFPYFQRFAIKPLYKDEAYKLLRLYDQDNKETNANILISKLNNTENRNVFDFLTNPLLTSLLYISFKFSNIIPNRIHIFYRQVFEALFEKQDLLKEGFQRKKSCNLDIDQFDELIRHFSLITYGKQKVEYLKTELLEYIDKAKILTANSSVPSSHIAHDLTHGVPLMTEEGNYIRWVHRSMQEYFAAVCICRDSKEKQHQHFLTMYTNEKHRNLTMLCADIDPLQFRKTVVKDLATNLLTEFNESYIKLTNIPKELINERKKLTAGKFFVICKSKFFHDGDDPVHERKFLAVNRASDFLTSVHETTSTIIRLAFIDDNIFLGLYIRRPYILLNDMEFRTLIPFAKEMENYEYYIYQGESQISKLNLPQEEFIIINDDPNSPVNQKDNFGIINNLLFNLNFPYEWYIDHEHAKKTLKLIEDEAAESNSLELFG</sequence>